<dbReference type="GO" id="GO:0032259">
    <property type="term" value="P:methylation"/>
    <property type="evidence" value="ECO:0007669"/>
    <property type="project" value="UniProtKB-KW"/>
</dbReference>
<keyword evidence="7" id="KW-1185">Reference proteome</keyword>
<feature type="region of interest" description="Disordered" evidence="4">
    <location>
        <begin position="146"/>
        <end position="176"/>
    </location>
</feature>
<gene>
    <name evidence="6" type="ORF">CFAM422_005832</name>
</gene>
<dbReference type="GO" id="GO:0019702">
    <property type="term" value="F:protein arginine N5-methyltransferase activity"/>
    <property type="evidence" value="ECO:0007669"/>
    <property type="project" value="TreeGrafter"/>
</dbReference>
<comment type="caution">
    <text evidence="6">The sequence shown here is derived from an EMBL/GenBank/DDBJ whole genome shotgun (WGS) entry which is preliminary data.</text>
</comment>
<dbReference type="SUPFAM" id="SSF53335">
    <property type="entry name" value="S-adenosyl-L-methionine-dependent methyltransferases"/>
    <property type="match status" value="1"/>
</dbReference>
<protein>
    <submittedName>
        <fullName evidence="6">Protein arginine N-methyltransferase 2</fullName>
    </submittedName>
</protein>
<dbReference type="Proteomes" id="UP000801864">
    <property type="component" value="Unassembled WGS sequence"/>
</dbReference>
<keyword evidence="3" id="KW-0949">S-adenosyl-L-methionine</keyword>
<evidence type="ECO:0000313" key="7">
    <source>
        <dbReference type="Proteomes" id="UP000801864"/>
    </source>
</evidence>
<name>A0A9P4XFW6_9HYPO</name>
<dbReference type="InterPro" id="IPR026480">
    <property type="entry name" value="RMT2_dom"/>
</dbReference>
<dbReference type="Gene3D" id="1.25.40.20">
    <property type="entry name" value="Ankyrin repeat-containing domain"/>
    <property type="match status" value="1"/>
</dbReference>
<organism evidence="6 7">
    <name type="scientific">Trichoderma lentiforme</name>
    <dbReference type="NCBI Taxonomy" id="1567552"/>
    <lineage>
        <taxon>Eukaryota</taxon>
        <taxon>Fungi</taxon>
        <taxon>Dikarya</taxon>
        <taxon>Ascomycota</taxon>
        <taxon>Pezizomycotina</taxon>
        <taxon>Sordariomycetes</taxon>
        <taxon>Hypocreomycetidae</taxon>
        <taxon>Hypocreales</taxon>
        <taxon>Hypocreaceae</taxon>
        <taxon>Trichoderma</taxon>
    </lineage>
</organism>
<dbReference type="GO" id="GO:0005737">
    <property type="term" value="C:cytoplasm"/>
    <property type="evidence" value="ECO:0007669"/>
    <property type="project" value="TreeGrafter"/>
</dbReference>
<evidence type="ECO:0000256" key="4">
    <source>
        <dbReference type="SAM" id="MobiDB-lite"/>
    </source>
</evidence>
<dbReference type="InterPro" id="IPR029063">
    <property type="entry name" value="SAM-dependent_MTases_sf"/>
</dbReference>
<reference evidence="6 7" key="1">
    <citation type="submission" date="2018-06" db="EMBL/GenBank/DDBJ databases">
        <title>Genome analysis of cellulolytic fungus Trichoderma lentiforme CFAM-422.</title>
        <authorList>
            <person name="Steindorff A.S."/>
            <person name="Formighieri E.F."/>
            <person name="Midorikawa G.E.O."/>
            <person name="Tamietti M.S."/>
            <person name="Ramos E.Z."/>
            <person name="Silva A.S."/>
            <person name="Bon E.P.S."/>
            <person name="Mendes T.D."/>
            <person name="Damaso M.C.T."/>
            <person name="Favaro L.C.L."/>
        </authorList>
    </citation>
    <scope>NUCLEOTIDE SEQUENCE [LARGE SCALE GENOMIC DNA]</scope>
    <source>
        <strain evidence="6 7">CFAM-422</strain>
    </source>
</reference>
<dbReference type="Gene3D" id="3.40.50.150">
    <property type="entry name" value="Vaccinia Virus protein VP39"/>
    <property type="match status" value="1"/>
</dbReference>
<evidence type="ECO:0000259" key="5">
    <source>
        <dbReference type="PROSITE" id="PS51559"/>
    </source>
</evidence>
<dbReference type="EMBL" id="QLNT01000009">
    <property type="protein sequence ID" value="KAF3071863.1"/>
    <property type="molecule type" value="Genomic_DNA"/>
</dbReference>
<dbReference type="PANTHER" id="PTHR32379:SF1">
    <property type="entry name" value="GUANIDINOACETATE N-METHYLTRANSFERASE"/>
    <property type="match status" value="1"/>
</dbReference>
<evidence type="ECO:0000256" key="2">
    <source>
        <dbReference type="ARBA" id="ARBA00022679"/>
    </source>
</evidence>
<evidence type="ECO:0000256" key="1">
    <source>
        <dbReference type="ARBA" id="ARBA00022603"/>
    </source>
</evidence>
<evidence type="ECO:0000256" key="3">
    <source>
        <dbReference type="ARBA" id="ARBA00022691"/>
    </source>
</evidence>
<dbReference type="PANTHER" id="PTHR32379">
    <property type="entry name" value="GUANIDINOACETATE N-METHYLTRANSFERASE"/>
    <property type="match status" value="1"/>
</dbReference>
<accession>A0A9P4XFW6</accession>
<keyword evidence="2" id="KW-0808">Transferase</keyword>
<evidence type="ECO:0000313" key="6">
    <source>
        <dbReference type="EMBL" id="KAF3071863.1"/>
    </source>
</evidence>
<proteinExistence type="predicted"/>
<dbReference type="GO" id="GO:0005634">
    <property type="term" value="C:nucleus"/>
    <property type="evidence" value="ECO:0007669"/>
    <property type="project" value="TreeGrafter"/>
</dbReference>
<dbReference type="AlphaFoldDB" id="A0A9P4XFW6"/>
<sequence length="620" mass="68596">MPAPIDDSLEARVSPECPQETRDVLYHAWGHDLSGLKKLVNDRSKASLQDPKTGETPLHAAIRACGPADEPSGEEDEGEDGCVEEAREVVNQLFFSGAIWNDVDANNETPACVAYRLGRKTLYNLCVDAGVRAEILLALMDGYEELSSGGDDEDDDETMQDQEPETATDEAKAQDGEVVEAAEPLKFVPPDANEKPVTSEEYLQSDLTYDDNKLLDSDLNGVMMAWETDIMRRSVAALIPDAQPGKRILNIGFGMGIIDGMFAELKPSKHHIIEAHPAVLKHISSPESKFGASWEKSGPEEGAYKVFGGKWQEIVLQLLEQGELYDAIYFDTFGEDYSQLRMFFMEYVPALLDQEGRFSFFNGLGADRRVCYDVYTKVVEMHCADAGLDVEWEESDVDMAKLNQDGEGEWEGVRRRYWTLDSTSGSNKMLRVQDTSQVASLGTLKGQSGNQSSSNTATILGRQNLDWIILLGVGLLRPVENLAQGLCATGLEVRVLVEDGTVSTDMARLVVLLLANSRNTAGREPSSSCSDELCQSADQLKLRYRRFDVELRLESIIRLLKVLEGSVRSAEQGDVLVLKDMDLLVIMQVYQDQSEDLAQIETSNHLLECLLARAGRVVVD</sequence>
<dbReference type="InterPro" id="IPR051038">
    <property type="entry name" value="RMT2/GAMT_Mtase"/>
</dbReference>
<feature type="domain" description="RMT2" evidence="5">
    <location>
        <begin position="195"/>
        <end position="443"/>
    </location>
</feature>
<keyword evidence="1" id="KW-0489">Methyltransferase</keyword>
<dbReference type="InterPro" id="IPR036770">
    <property type="entry name" value="Ankyrin_rpt-contain_sf"/>
</dbReference>
<dbReference type="PROSITE" id="PS51559">
    <property type="entry name" value="SAM_RMT2"/>
    <property type="match status" value="1"/>
</dbReference>
<feature type="compositionally biased region" description="Acidic residues" evidence="4">
    <location>
        <begin position="150"/>
        <end position="168"/>
    </location>
</feature>